<dbReference type="EMBL" id="QENQ01000001">
    <property type="protein sequence ID" value="PVX31381.1"/>
    <property type="molecule type" value="Genomic_DNA"/>
</dbReference>
<sequence length="286" mass="30336">MFRILVSAAALALAPSASAQQTDWAKVRAEWNQPMAPFRILGNVHYVGTAGIAAYLITSPQGHILIDGGMAESAPLIAANIEKLGFKLADVKILLINHAHWDHAGGLAELKRRTGARLLASAADTPALEAGRSDYRPDITSSAPPVKVDGVLKDGEEIHFGTNTLVAHLTPGHTKGCTSFTMQVPSGGDSLTVLFACSMSVADQPLTPGHGYDAAPSDFRATFAKLRATQADVFLSFHAEQFDLAAKRAKQLAGDAEAFVDPGELARRVDAAQADFEAELKRENGK</sequence>
<evidence type="ECO:0000313" key="4">
    <source>
        <dbReference type="Proteomes" id="UP000245890"/>
    </source>
</evidence>
<dbReference type="AlphaFoldDB" id="A0A2U0SJ52"/>
<evidence type="ECO:0000313" key="3">
    <source>
        <dbReference type="EMBL" id="PVX31381.1"/>
    </source>
</evidence>
<feature type="chain" id="PRO_5015779926" evidence="1">
    <location>
        <begin position="20"/>
        <end position="286"/>
    </location>
</feature>
<dbReference type="InterPro" id="IPR001279">
    <property type="entry name" value="Metallo-B-lactamas"/>
</dbReference>
<comment type="caution">
    <text evidence="3">The sequence shown here is derived from an EMBL/GenBank/DDBJ whole genome shotgun (WGS) entry which is preliminary data.</text>
</comment>
<gene>
    <name evidence="3" type="primary">bla</name>
    <name evidence="3" type="ORF">DD559_07005</name>
</gene>
<protein>
    <submittedName>
        <fullName evidence="3">Subclass B3 metallo-beta-lactamase</fullName>
    </submittedName>
</protein>
<dbReference type="NCBIfam" id="NF033105">
    <property type="entry name" value="bla_subclass_B3"/>
    <property type="match status" value="1"/>
</dbReference>
<dbReference type="SUPFAM" id="SSF56281">
    <property type="entry name" value="Metallo-hydrolase/oxidoreductase"/>
    <property type="match status" value="1"/>
</dbReference>
<dbReference type="Proteomes" id="UP000245890">
    <property type="component" value="Unassembled WGS sequence"/>
</dbReference>
<evidence type="ECO:0000259" key="2">
    <source>
        <dbReference type="SMART" id="SM00849"/>
    </source>
</evidence>
<name>A0A2U0SJ52_9SPHN</name>
<evidence type="ECO:0000256" key="1">
    <source>
        <dbReference type="SAM" id="SignalP"/>
    </source>
</evidence>
<dbReference type="OrthoDB" id="9773738at2"/>
<feature type="domain" description="Metallo-beta-lactamase" evidence="2">
    <location>
        <begin position="51"/>
        <end position="238"/>
    </location>
</feature>
<feature type="signal peptide" evidence="1">
    <location>
        <begin position="1"/>
        <end position="19"/>
    </location>
</feature>
<dbReference type="PANTHER" id="PTHR42951">
    <property type="entry name" value="METALLO-BETA-LACTAMASE DOMAIN-CONTAINING"/>
    <property type="match status" value="1"/>
</dbReference>
<dbReference type="InterPro" id="IPR050855">
    <property type="entry name" value="NDM-1-like"/>
</dbReference>
<dbReference type="Gene3D" id="3.60.15.10">
    <property type="entry name" value="Ribonuclease Z/Hydroxyacylglutathione hydrolase-like"/>
    <property type="match status" value="1"/>
</dbReference>
<dbReference type="SMART" id="SM00849">
    <property type="entry name" value="Lactamase_B"/>
    <property type="match status" value="1"/>
</dbReference>
<keyword evidence="4" id="KW-1185">Reference proteome</keyword>
<dbReference type="InterPro" id="IPR036866">
    <property type="entry name" value="RibonucZ/Hydroxyglut_hydro"/>
</dbReference>
<accession>A0A2U0SJ52</accession>
<proteinExistence type="predicted"/>
<keyword evidence="1" id="KW-0732">Signal</keyword>
<dbReference type="PANTHER" id="PTHR42951:SF17">
    <property type="entry name" value="METALLO-BETA-LACTAMASE DOMAIN-CONTAINING PROTEIN"/>
    <property type="match status" value="1"/>
</dbReference>
<organism evidence="3 4">
    <name type="scientific">Sphingomonas pokkalii</name>
    <dbReference type="NCBI Taxonomy" id="2175090"/>
    <lineage>
        <taxon>Bacteria</taxon>
        <taxon>Pseudomonadati</taxon>
        <taxon>Pseudomonadota</taxon>
        <taxon>Alphaproteobacteria</taxon>
        <taxon>Sphingomonadales</taxon>
        <taxon>Sphingomonadaceae</taxon>
        <taxon>Sphingomonas</taxon>
    </lineage>
</organism>
<reference evidence="3 4" key="1">
    <citation type="submission" date="2018-05" db="EMBL/GenBank/DDBJ databases">
        <title>Description of Sphingomonas pokkalii sp nov, isolated from the rhizosphere of saline tolerant pokkali rice and its draft genome analysis.</title>
        <authorList>
            <person name="Menon R."/>
            <person name="Kumari S."/>
            <person name="Rameshkumar N."/>
        </authorList>
    </citation>
    <scope>NUCLEOTIDE SEQUENCE [LARGE SCALE GENOMIC DNA]</scope>
    <source>
        <strain evidence="3 4">L3B27</strain>
    </source>
</reference>
<dbReference type="Pfam" id="PF00753">
    <property type="entry name" value="Lactamase_B"/>
    <property type="match status" value="1"/>
</dbReference>
<dbReference type="NCBIfam" id="NF012229">
    <property type="entry name" value="bla_class_B_core"/>
    <property type="match status" value="1"/>
</dbReference>